<dbReference type="PANTHER" id="PTHR13439:SF0">
    <property type="entry name" value="TOPOISOMERASE I DAMAGE AFFECTED PROTEIN 4"/>
    <property type="match status" value="1"/>
</dbReference>
<proteinExistence type="predicted"/>
<comment type="subcellular location">
    <subcellularLocation>
        <location evidence="1">Membrane</location>
        <topology evidence="1">Multi-pass membrane protein</topology>
    </subcellularLocation>
</comment>
<keyword evidence="4 5" id="KW-0472">Membrane</keyword>
<dbReference type="Proteomes" id="UP001189429">
    <property type="component" value="Unassembled WGS sequence"/>
</dbReference>
<accession>A0ABN9RRR4</accession>
<comment type="caution">
    <text evidence="8">The sequence shown here is derived from an EMBL/GenBank/DDBJ whole genome shotgun (WGS) entry which is preliminary data.</text>
</comment>
<dbReference type="EMBL" id="CAUYUJ010007779">
    <property type="protein sequence ID" value="CAK0821931.1"/>
    <property type="molecule type" value="Genomic_DNA"/>
</dbReference>
<evidence type="ECO:0000256" key="6">
    <source>
        <dbReference type="SAM" id="Phobius"/>
    </source>
</evidence>
<feature type="transmembrane region" description="Helical" evidence="6">
    <location>
        <begin position="71"/>
        <end position="92"/>
    </location>
</feature>
<feature type="transmembrane region" description="Helical" evidence="6">
    <location>
        <begin position="149"/>
        <end position="169"/>
    </location>
</feature>
<dbReference type="Pfam" id="PF03798">
    <property type="entry name" value="TRAM_LAG1_CLN8"/>
    <property type="match status" value="1"/>
</dbReference>
<sequence>MGALGASRHGRLCARAPPPVLGDLALLPCWGAWGPEGRRVARADDAIMIAHHALSIAIWPMTVYYNYCSRYVLIMISTEFSSIFMTCNWFLTTLGRKSDLIYKVNGLIFTLTFVVVRMVGAVPQLVAMFRVPPWTMSTMRAVAPDVDIQWWQVYACSAMVLPHCLNLFWGVKVIKGYLKVHNAYFEARRKGRADGKKKT</sequence>
<reference evidence="8" key="1">
    <citation type="submission" date="2023-10" db="EMBL/GenBank/DDBJ databases">
        <authorList>
            <person name="Chen Y."/>
            <person name="Shah S."/>
            <person name="Dougan E. K."/>
            <person name="Thang M."/>
            <person name="Chan C."/>
        </authorList>
    </citation>
    <scope>NUCLEOTIDE SEQUENCE [LARGE SCALE GENOMIC DNA]</scope>
</reference>
<keyword evidence="9" id="KW-1185">Reference proteome</keyword>
<organism evidence="8 9">
    <name type="scientific">Prorocentrum cordatum</name>
    <dbReference type="NCBI Taxonomy" id="2364126"/>
    <lineage>
        <taxon>Eukaryota</taxon>
        <taxon>Sar</taxon>
        <taxon>Alveolata</taxon>
        <taxon>Dinophyceae</taxon>
        <taxon>Prorocentrales</taxon>
        <taxon>Prorocentraceae</taxon>
        <taxon>Prorocentrum</taxon>
    </lineage>
</organism>
<protein>
    <recommendedName>
        <fullName evidence="7">TLC domain-containing protein</fullName>
    </recommendedName>
</protein>
<evidence type="ECO:0000256" key="1">
    <source>
        <dbReference type="ARBA" id="ARBA00004141"/>
    </source>
</evidence>
<feature type="transmembrane region" description="Helical" evidence="6">
    <location>
        <begin position="104"/>
        <end position="129"/>
    </location>
</feature>
<feature type="domain" description="TLC" evidence="7">
    <location>
        <begin position="1"/>
        <end position="182"/>
    </location>
</feature>
<dbReference type="InterPro" id="IPR050846">
    <property type="entry name" value="TLCD"/>
</dbReference>
<evidence type="ECO:0000256" key="4">
    <source>
        <dbReference type="ARBA" id="ARBA00023136"/>
    </source>
</evidence>
<evidence type="ECO:0000313" key="8">
    <source>
        <dbReference type="EMBL" id="CAK0821931.1"/>
    </source>
</evidence>
<evidence type="ECO:0000256" key="3">
    <source>
        <dbReference type="ARBA" id="ARBA00022989"/>
    </source>
</evidence>
<keyword evidence="2 5" id="KW-0812">Transmembrane</keyword>
<dbReference type="InterPro" id="IPR006634">
    <property type="entry name" value="TLC-dom"/>
</dbReference>
<gene>
    <name evidence="8" type="ORF">PCOR1329_LOCUS23065</name>
</gene>
<keyword evidence="3 6" id="KW-1133">Transmembrane helix</keyword>
<evidence type="ECO:0000256" key="2">
    <source>
        <dbReference type="ARBA" id="ARBA00022692"/>
    </source>
</evidence>
<dbReference type="PROSITE" id="PS50922">
    <property type="entry name" value="TLC"/>
    <property type="match status" value="1"/>
</dbReference>
<evidence type="ECO:0000256" key="5">
    <source>
        <dbReference type="PROSITE-ProRule" id="PRU00205"/>
    </source>
</evidence>
<dbReference type="PANTHER" id="PTHR13439">
    <property type="entry name" value="CT120 PROTEIN"/>
    <property type="match status" value="1"/>
</dbReference>
<name>A0ABN9RRR4_9DINO</name>
<evidence type="ECO:0000313" key="9">
    <source>
        <dbReference type="Proteomes" id="UP001189429"/>
    </source>
</evidence>
<evidence type="ECO:0000259" key="7">
    <source>
        <dbReference type="PROSITE" id="PS50922"/>
    </source>
</evidence>